<evidence type="ECO:0000313" key="2">
    <source>
        <dbReference type="EMBL" id="SPE23054.1"/>
    </source>
</evidence>
<dbReference type="Proteomes" id="UP000239735">
    <property type="component" value="Unassembled WGS sequence"/>
</dbReference>
<name>A0A2N9LIS9_9BACT</name>
<organism evidence="2 3">
    <name type="scientific">Candidatus Sulfuritelmatomonas gaucii</name>
    <dbReference type="NCBI Taxonomy" id="2043161"/>
    <lineage>
        <taxon>Bacteria</taxon>
        <taxon>Pseudomonadati</taxon>
        <taxon>Acidobacteriota</taxon>
        <taxon>Terriglobia</taxon>
        <taxon>Terriglobales</taxon>
        <taxon>Acidobacteriaceae</taxon>
        <taxon>Candidatus Sulfuritelmatomonas</taxon>
    </lineage>
</organism>
<reference evidence="3" key="1">
    <citation type="submission" date="2018-02" db="EMBL/GenBank/DDBJ databases">
        <authorList>
            <person name="Hausmann B."/>
        </authorList>
    </citation>
    <scope>NUCLEOTIDE SEQUENCE [LARGE SCALE GENOMIC DNA]</scope>
    <source>
        <strain evidence="3">Peat soil MAG SbA5</strain>
    </source>
</reference>
<keyword evidence="1" id="KW-0732">Signal</keyword>
<protein>
    <submittedName>
        <fullName evidence="2">Uncharacterized protein</fullName>
    </submittedName>
</protein>
<dbReference type="EMBL" id="OKRB01000094">
    <property type="protein sequence ID" value="SPE23054.1"/>
    <property type="molecule type" value="Genomic_DNA"/>
</dbReference>
<sequence>MRAGILAAALAFIAVVAVAKSKSSAKIAALPEGEIAGHVYINRALGISYEYPSDWRVSTDPQRTINLDANHPDSPAVQCSRVLLWLDGPKKSEGRFSGIAALIAVDPGCLTNVQFPQSTLDRQGINEVVDVLVKNFKHSPFFSPYGVRCQASAESRRVEFLLTGAMTINANESIKGQPAPAKDPLEVHTAFFVVESSGFWIARAYIADEPSERVLQQAKFSLADTPAP</sequence>
<feature type="chain" id="PRO_5014873598" evidence="1">
    <location>
        <begin position="20"/>
        <end position="228"/>
    </location>
</feature>
<proteinExistence type="predicted"/>
<gene>
    <name evidence="2" type="ORF">SBA5_370046</name>
</gene>
<dbReference type="AlphaFoldDB" id="A0A2N9LIS9"/>
<evidence type="ECO:0000256" key="1">
    <source>
        <dbReference type="SAM" id="SignalP"/>
    </source>
</evidence>
<feature type="signal peptide" evidence="1">
    <location>
        <begin position="1"/>
        <end position="19"/>
    </location>
</feature>
<accession>A0A2N9LIS9</accession>
<evidence type="ECO:0000313" key="3">
    <source>
        <dbReference type="Proteomes" id="UP000239735"/>
    </source>
</evidence>